<accession>C0W0L6</accession>
<keyword evidence="11" id="KW-1185">Reference proteome</keyword>
<sequence>MSILDQIIAGVQADLAARESQVPLEQIREWAHKAPTPKDACLALRSTPGAVSIIGEIKRSTPSIKNLHPLTDPGRVAVEYENGGASIISCVTEKNFFGGSNADLCRVRKCVDIPVLQTDFIISPYQILEARVNGADMVLLTVGLLNQAQLESFIERTESLGMTALVEVESRLELLTALDAGAKVIGVNARNLQTQELDCYKMAEIFDIVPAEVTAVAAAGVQGPKEIIEYAKMGADAIMVGEALLRSPNITARMQELVVTGQHPALLTDRKERVKMHILRTQHELYQNRG</sequence>
<evidence type="ECO:0000256" key="1">
    <source>
        <dbReference type="ARBA" id="ARBA00001633"/>
    </source>
</evidence>
<evidence type="ECO:0000256" key="4">
    <source>
        <dbReference type="ARBA" id="ARBA00022605"/>
    </source>
</evidence>
<dbReference type="InterPro" id="IPR011060">
    <property type="entry name" value="RibuloseP-bd_barrel"/>
</dbReference>
<keyword evidence="5" id="KW-0210">Decarboxylase</keyword>
<reference evidence="10 11" key="1">
    <citation type="submission" date="2009-01" db="EMBL/GenBank/DDBJ databases">
        <authorList>
            <person name="Qin X."/>
            <person name="Bachman B."/>
            <person name="Battles P."/>
            <person name="Bell A."/>
            <person name="Bess C."/>
            <person name="Bickham C."/>
            <person name="Chaboub L."/>
            <person name="Chen D."/>
            <person name="Coyle M."/>
            <person name="Deiros D.R."/>
            <person name="Dinh H."/>
            <person name="Forbes L."/>
            <person name="Fowler G."/>
            <person name="Francisco L."/>
            <person name="Fu Q."/>
            <person name="Gubbala S."/>
            <person name="Hale W."/>
            <person name="Han Y."/>
            <person name="Hemphill L."/>
            <person name="Highlander S.K."/>
            <person name="Hirani K."/>
            <person name="Hogues M."/>
            <person name="Jackson L."/>
            <person name="Jakkamsetti A."/>
            <person name="Javaid M."/>
            <person name="Jiang H."/>
            <person name="Korchina V."/>
            <person name="Kovar C."/>
            <person name="Lara F."/>
            <person name="Lee S."/>
            <person name="Mata R."/>
            <person name="Mathew T."/>
            <person name="Moen C."/>
            <person name="Morales K."/>
            <person name="Munidasa M."/>
            <person name="Nazareth L."/>
            <person name="Ngo R."/>
            <person name="Nguyen L."/>
            <person name="Okwuonu G."/>
            <person name="Ongeri F."/>
            <person name="Patil S."/>
            <person name="Petrosino J."/>
            <person name="Pham C."/>
            <person name="Pham P."/>
            <person name="Pu L.-L."/>
            <person name="Puazo M."/>
            <person name="Raj R."/>
            <person name="Reid J."/>
            <person name="Rouhana J."/>
            <person name="Saada N."/>
            <person name="Shang Y."/>
            <person name="Simmons D."/>
            <person name="Thornton R."/>
            <person name="Warren J."/>
            <person name="Weissenberger G."/>
            <person name="Zhang J."/>
            <person name="Zhang L."/>
            <person name="Zhou C."/>
            <person name="Zhu D."/>
            <person name="Muzny D."/>
            <person name="Worley K."/>
            <person name="Gibbs R."/>
        </authorList>
    </citation>
    <scope>NUCLEOTIDE SEQUENCE [LARGE SCALE GENOMIC DNA]</scope>
    <source>
        <strain evidence="10 11">DSM 15436</strain>
    </source>
</reference>
<dbReference type="CDD" id="cd00331">
    <property type="entry name" value="IGPS"/>
    <property type="match status" value="1"/>
</dbReference>
<dbReference type="Proteomes" id="UP000010301">
    <property type="component" value="Unassembled WGS sequence"/>
</dbReference>
<dbReference type="OrthoDB" id="9804217at2"/>
<evidence type="ECO:0000259" key="9">
    <source>
        <dbReference type="Pfam" id="PF00218"/>
    </source>
</evidence>
<dbReference type="eggNOG" id="COG0134">
    <property type="taxonomic scope" value="Bacteria"/>
</dbReference>
<dbReference type="GO" id="GO:0004640">
    <property type="term" value="F:phosphoribosylanthranilate isomerase activity"/>
    <property type="evidence" value="ECO:0007669"/>
    <property type="project" value="TreeGrafter"/>
</dbReference>
<name>C0W0L6_9ACTO</name>
<comment type="catalytic activity">
    <reaction evidence="1">
        <text>1-(2-carboxyphenylamino)-1-deoxy-D-ribulose 5-phosphate + H(+) = (1S,2R)-1-C-(indol-3-yl)glycerol 3-phosphate + CO2 + H2O</text>
        <dbReference type="Rhea" id="RHEA:23476"/>
        <dbReference type="ChEBI" id="CHEBI:15377"/>
        <dbReference type="ChEBI" id="CHEBI:15378"/>
        <dbReference type="ChEBI" id="CHEBI:16526"/>
        <dbReference type="ChEBI" id="CHEBI:58613"/>
        <dbReference type="ChEBI" id="CHEBI:58866"/>
        <dbReference type="EC" id="4.1.1.48"/>
    </reaction>
</comment>
<dbReference type="UniPathway" id="UPA00035">
    <property type="reaction ID" value="UER00043"/>
</dbReference>
<evidence type="ECO:0000256" key="2">
    <source>
        <dbReference type="ARBA" id="ARBA00004696"/>
    </source>
</evidence>
<dbReference type="GO" id="GO:0004425">
    <property type="term" value="F:indole-3-glycerol-phosphate synthase activity"/>
    <property type="evidence" value="ECO:0007669"/>
    <property type="project" value="UniProtKB-EC"/>
</dbReference>
<dbReference type="GO" id="GO:0000162">
    <property type="term" value="P:L-tryptophan biosynthetic process"/>
    <property type="evidence" value="ECO:0007669"/>
    <property type="project" value="UniProtKB-UniPathway"/>
</dbReference>
<dbReference type="RefSeq" id="WP_006546866.1">
    <property type="nucleotide sequence ID" value="NZ_DS999543.1"/>
</dbReference>
<evidence type="ECO:0000256" key="7">
    <source>
        <dbReference type="ARBA" id="ARBA00023141"/>
    </source>
</evidence>
<comment type="pathway">
    <text evidence="2">Amino-acid biosynthesis; L-tryptophan biosynthesis; L-tryptophan from chorismate: step 4/5.</text>
</comment>
<dbReference type="AlphaFoldDB" id="C0W0L6"/>
<dbReference type="STRING" id="525245.HMPREF0044_1094"/>
<evidence type="ECO:0000313" key="10">
    <source>
        <dbReference type="EMBL" id="EEH64075.1"/>
    </source>
</evidence>
<dbReference type="EC" id="4.1.1.48" evidence="3"/>
<evidence type="ECO:0000256" key="8">
    <source>
        <dbReference type="ARBA" id="ARBA00023239"/>
    </source>
</evidence>
<proteinExistence type="predicted"/>
<evidence type="ECO:0000256" key="6">
    <source>
        <dbReference type="ARBA" id="ARBA00022822"/>
    </source>
</evidence>
<keyword evidence="4" id="KW-0028">Amino-acid biosynthesis</keyword>
<keyword evidence="7" id="KW-0057">Aromatic amino acid biosynthesis</keyword>
<organism evidence="10 11">
    <name type="scientific">Gleimia coleocanis DSM 15436</name>
    <dbReference type="NCBI Taxonomy" id="525245"/>
    <lineage>
        <taxon>Bacteria</taxon>
        <taxon>Bacillati</taxon>
        <taxon>Actinomycetota</taxon>
        <taxon>Actinomycetes</taxon>
        <taxon>Actinomycetales</taxon>
        <taxon>Actinomycetaceae</taxon>
        <taxon>Gleimia</taxon>
    </lineage>
</organism>
<keyword evidence="8 10" id="KW-0456">Lyase</keyword>
<dbReference type="InterPro" id="IPR013798">
    <property type="entry name" value="Indole-3-glycerol_P_synth_dom"/>
</dbReference>
<dbReference type="HOGENOM" id="CLU_034247_0_0_11"/>
<dbReference type="PANTHER" id="PTHR22854">
    <property type="entry name" value="TRYPTOPHAN BIOSYNTHESIS PROTEIN"/>
    <property type="match status" value="1"/>
</dbReference>
<dbReference type="PANTHER" id="PTHR22854:SF2">
    <property type="entry name" value="INDOLE-3-GLYCEROL-PHOSPHATE SYNTHASE"/>
    <property type="match status" value="1"/>
</dbReference>
<feature type="domain" description="Indole-3-glycerol phosphate synthase" evidence="9">
    <location>
        <begin position="4"/>
        <end position="257"/>
    </location>
</feature>
<evidence type="ECO:0000256" key="3">
    <source>
        <dbReference type="ARBA" id="ARBA00012362"/>
    </source>
</evidence>
<dbReference type="SUPFAM" id="SSF51366">
    <property type="entry name" value="Ribulose-phoshate binding barrel"/>
    <property type="match status" value="1"/>
</dbReference>
<dbReference type="InterPro" id="IPR045186">
    <property type="entry name" value="Indole-3-glycerol_P_synth"/>
</dbReference>
<keyword evidence="6" id="KW-0822">Tryptophan biosynthesis</keyword>
<comment type="caution">
    <text evidence="10">The sequence shown here is derived from an EMBL/GenBank/DDBJ whole genome shotgun (WGS) entry which is preliminary data.</text>
</comment>
<protein>
    <recommendedName>
        <fullName evidence="3">indole-3-glycerol-phosphate synthase</fullName>
        <ecNumber evidence="3">4.1.1.48</ecNumber>
    </recommendedName>
</protein>
<dbReference type="Gene3D" id="3.20.20.70">
    <property type="entry name" value="Aldolase class I"/>
    <property type="match status" value="1"/>
</dbReference>
<evidence type="ECO:0000313" key="11">
    <source>
        <dbReference type="Proteomes" id="UP000010301"/>
    </source>
</evidence>
<dbReference type="Pfam" id="PF00218">
    <property type="entry name" value="IGPS"/>
    <property type="match status" value="1"/>
</dbReference>
<dbReference type="InterPro" id="IPR013785">
    <property type="entry name" value="Aldolase_TIM"/>
</dbReference>
<dbReference type="EMBL" id="ACFG01000030">
    <property type="protein sequence ID" value="EEH64075.1"/>
    <property type="molecule type" value="Genomic_DNA"/>
</dbReference>
<gene>
    <name evidence="10" type="primary">trpC</name>
    <name evidence="10" type="ORF">HMPREF0044_1094</name>
</gene>
<evidence type="ECO:0000256" key="5">
    <source>
        <dbReference type="ARBA" id="ARBA00022793"/>
    </source>
</evidence>